<dbReference type="PANTHER" id="PTHR28259">
    <property type="entry name" value="FLUORIDE EXPORT PROTEIN 1-RELATED"/>
    <property type="match status" value="1"/>
</dbReference>
<feature type="transmembrane region" description="Helical" evidence="10">
    <location>
        <begin position="101"/>
        <end position="125"/>
    </location>
</feature>
<dbReference type="EMBL" id="JBHUNE010000003">
    <property type="protein sequence ID" value="MFD2757527.1"/>
    <property type="molecule type" value="Genomic_DNA"/>
</dbReference>
<feature type="binding site" evidence="10">
    <location>
        <position position="147"/>
    </location>
    <ligand>
        <name>Na(+)</name>
        <dbReference type="ChEBI" id="CHEBI:29101"/>
        <note>structural</note>
    </ligand>
</feature>
<keyword evidence="12" id="KW-1185">Reference proteome</keyword>
<dbReference type="InterPro" id="IPR003691">
    <property type="entry name" value="FluC"/>
</dbReference>
<dbReference type="RefSeq" id="WP_338063009.1">
    <property type="nucleotide sequence ID" value="NZ_JBHUNE010000003.1"/>
</dbReference>
<comment type="function">
    <text evidence="9 10">Fluoride-specific ion channel. Important for reducing fluoride concentration in the cell, thus reducing its toxicity.</text>
</comment>
<dbReference type="HAMAP" id="MF_00454">
    <property type="entry name" value="FluC"/>
    <property type="match status" value="1"/>
</dbReference>
<dbReference type="PANTHER" id="PTHR28259:SF1">
    <property type="entry name" value="FLUORIDE EXPORT PROTEIN 1-RELATED"/>
    <property type="match status" value="1"/>
</dbReference>
<evidence type="ECO:0000256" key="5">
    <source>
        <dbReference type="ARBA" id="ARBA00023136"/>
    </source>
</evidence>
<feature type="transmembrane region" description="Helical" evidence="10">
    <location>
        <begin position="171"/>
        <end position="195"/>
    </location>
</feature>
<keyword evidence="10" id="KW-0406">Ion transport</keyword>
<evidence type="ECO:0000256" key="8">
    <source>
        <dbReference type="ARBA" id="ARBA00035585"/>
    </source>
</evidence>
<protein>
    <recommendedName>
        <fullName evidence="10">Fluoride-specific ion channel FluC</fullName>
    </recommendedName>
</protein>
<keyword evidence="6 10" id="KW-0407">Ion channel</keyword>
<evidence type="ECO:0000256" key="4">
    <source>
        <dbReference type="ARBA" id="ARBA00022989"/>
    </source>
</evidence>
<organism evidence="11 12">
    <name type="scientific">Gulosibacter faecalis</name>
    <dbReference type="NCBI Taxonomy" id="272240"/>
    <lineage>
        <taxon>Bacteria</taxon>
        <taxon>Bacillati</taxon>
        <taxon>Actinomycetota</taxon>
        <taxon>Actinomycetes</taxon>
        <taxon>Micrococcales</taxon>
        <taxon>Microbacteriaceae</taxon>
        <taxon>Gulosibacter</taxon>
    </lineage>
</organism>
<comment type="similarity">
    <text evidence="7 10">Belongs to the fluoride channel Fluc/FEX (TC 1.A.43) family.</text>
</comment>
<gene>
    <name evidence="10" type="primary">fluC</name>
    <name evidence="10" type="synonym">crcB</name>
    <name evidence="11" type="ORF">ACFSW7_03925</name>
</gene>
<accession>A0ABW5UV38</accession>
<keyword evidence="10" id="KW-0915">Sodium</keyword>
<comment type="caution">
    <text evidence="11">The sequence shown here is derived from an EMBL/GenBank/DDBJ whole genome shotgun (WGS) entry which is preliminary data.</text>
</comment>
<sequence>MARVTAADAAVGLAVSNLGASDNSPYLAAHRAQFATGRRIFEMHDHPELPLDPDTENIDLVGATRARPLHLRASSIALVFVGGTLGVAAREGLSLAFPTTGMPWTIFAINVAGALVLGVLLEALARSGPDEGRRRGLRLLAGTGFLGGFTTYSALAVDATALLAAGDATAGIGYGLLTVLVGGVATFAGILVASLRRPARSEAAR</sequence>
<proteinExistence type="inferred from homology"/>
<evidence type="ECO:0000313" key="11">
    <source>
        <dbReference type="EMBL" id="MFD2757527.1"/>
    </source>
</evidence>
<keyword evidence="5 10" id="KW-0472">Membrane</keyword>
<evidence type="ECO:0000256" key="3">
    <source>
        <dbReference type="ARBA" id="ARBA00022692"/>
    </source>
</evidence>
<keyword evidence="10" id="KW-0813">Transport</keyword>
<evidence type="ECO:0000256" key="1">
    <source>
        <dbReference type="ARBA" id="ARBA00004651"/>
    </source>
</evidence>
<feature type="transmembrane region" description="Helical" evidence="10">
    <location>
        <begin position="69"/>
        <end position="89"/>
    </location>
</feature>
<dbReference type="Proteomes" id="UP001597492">
    <property type="component" value="Unassembled WGS sequence"/>
</dbReference>
<keyword evidence="3 10" id="KW-0812">Transmembrane</keyword>
<evidence type="ECO:0000313" key="12">
    <source>
        <dbReference type="Proteomes" id="UP001597492"/>
    </source>
</evidence>
<feature type="transmembrane region" description="Helical" evidence="10">
    <location>
        <begin position="137"/>
        <end position="165"/>
    </location>
</feature>
<feature type="binding site" evidence="10">
    <location>
        <position position="150"/>
    </location>
    <ligand>
        <name>Na(+)</name>
        <dbReference type="ChEBI" id="CHEBI:29101"/>
        <note>structural</note>
    </ligand>
</feature>
<reference evidence="12" key="1">
    <citation type="journal article" date="2019" name="Int. J. Syst. Evol. Microbiol.">
        <title>The Global Catalogue of Microorganisms (GCM) 10K type strain sequencing project: providing services to taxonomists for standard genome sequencing and annotation.</title>
        <authorList>
            <consortium name="The Broad Institute Genomics Platform"/>
            <consortium name="The Broad Institute Genome Sequencing Center for Infectious Disease"/>
            <person name="Wu L."/>
            <person name="Ma J."/>
        </authorList>
    </citation>
    <scope>NUCLEOTIDE SEQUENCE [LARGE SCALE GENOMIC DNA]</scope>
    <source>
        <strain evidence="12">TISTR 1514</strain>
    </source>
</reference>
<comment type="activity regulation">
    <text evidence="10">Na(+) is not transported, but it plays an essential structural role and its presence is essential for fluoride channel function.</text>
</comment>
<dbReference type="Pfam" id="PF02537">
    <property type="entry name" value="CRCB"/>
    <property type="match status" value="1"/>
</dbReference>
<evidence type="ECO:0000256" key="7">
    <source>
        <dbReference type="ARBA" id="ARBA00035120"/>
    </source>
</evidence>
<evidence type="ECO:0000256" key="6">
    <source>
        <dbReference type="ARBA" id="ARBA00023303"/>
    </source>
</evidence>
<keyword evidence="2 10" id="KW-1003">Cell membrane</keyword>
<comment type="catalytic activity">
    <reaction evidence="8">
        <text>fluoride(in) = fluoride(out)</text>
        <dbReference type="Rhea" id="RHEA:76159"/>
        <dbReference type="ChEBI" id="CHEBI:17051"/>
    </reaction>
    <physiologicalReaction direction="left-to-right" evidence="8">
        <dbReference type="Rhea" id="RHEA:76160"/>
    </physiologicalReaction>
</comment>
<evidence type="ECO:0000256" key="9">
    <source>
        <dbReference type="ARBA" id="ARBA00049940"/>
    </source>
</evidence>
<keyword evidence="4 10" id="KW-1133">Transmembrane helix</keyword>
<evidence type="ECO:0000256" key="2">
    <source>
        <dbReference type="ARBA" id="ARBA00022475"/>
    </source>
</evidence>
<comment type="subcellular location">
    <subcellularLocation>
        <location evidence="1 10">Cell membrane</location>
        <topology evidence="1 10">Multi-pass membrane protein</topology>
    </subcellularLocation>
</comment>
<evidence type="ECO:0000256" key="10">
    <source>
        <dbReference type="HAMAP-Rule" id="MF_00454"/>
    </source>
</evidence>
<keyword evidence="10" id="KW-0479">Metal-binding</keyword>
<name>A0ABW5UV38_9MICO</name>